<gene>
    <name evidence="14" type="ORF">EGR_03785</name>
</gene>
<evidence type="ECO:0000256" key="3">
    <source>
        <dbReference type="ARBA" id="ARBA00022801"/>
    </source>
</evidence>
<comment type="catalytic activity">
    <reaction evidence="10">
        <text>ATP + H2O = ADP + phosphate + H(+)</text>
        <dbReference type="Rhea" id="RHEA:13065"/>
        <dbReference type="ChEBI" id="CHEBI:15377"/>
        <dbReference type="ChEBI" id="CHEBI:15378"/>
        <dbReference type="ChEBI" id="CHEBI:30616"/>
        <dbReference type="ChEBI" id="CHEBI:43474"/>
        <dbReference type="ChEBI" id="CHEBI:456216"/>
        <dbReference type="EC" id="5.6.2.4"/>
    </reaction>
</comment>
<dbReference type="GO" id="GO:0005524">
    <property type="term" value="F:ATP binding"/>
    <property type="evidence" value="ECO:0007669"/>
    <property type="project" value="UniProtKB-KW"/>
</dbReference>
<dbReference type="SMART" id="SM00973">
    <property type="entry name" value="Sec63"/>
    <property type="match status" value="1"/>
</dbReference>
<keyword evidence="15" id="KW-1185">Reference proteome</keyword>
<evidence type="ECO:0000256" key="4">
    <source>
        <dbReference type="ARBA" id="ARBA00022806"/>
    </source>
</evidence>
<keyword evidence="5" id="KW-0067">ATP-binding</keyword>
<dbReference type="SMART" id="SM00490">
    <property type="entry name" value="HELICc"/>
    <property type="match status" value="1"/>
</dbReference>
<feature type="compositionally biased region" description="Basic and acidic residues" evidence="11">
    <location>
        <begin position="879"/>
        <end position="889"/>
    </location>
</feature>
<dbReference type="InterPro" id="IPR014001">
    <property type="entry name" value="Helicase_ATP-bd"/>
</dbReference>
<dbReference type="CTD" id="36339500"/>
<keyword evidence="2" id="KW-0547">Nucleotide-binding</keyword>
<keyword evidence="6" id="KW-0413">Isomerase</keyword>
<dbReference type="InterPro" id="IPR001650">
    <property type="entry name" value="Helicase_C-like"/>
</dbReference>
<dbReference type="RefSeq" id="XP_024352495.1">
    <property type="nucleotide sequence ID" value="XM_024493034.1"/>
</dbReference>
<dbReference type="PANTHER" id="PTHR47835:SF3">
    <property type="entry name" value="HELICASE FOR MEIOSIS 1"/>
    <property type="match status" value="1"/>
</dbReference>
<keyword evidence="4 14" id="KW-0347">Helicase</keyword>
<proteinExistence type="inferred from homology"/>
<dbReference type="Gene3D" id="1.10.10.10">
    <property type="entry name" value="Winged helix-like DNA-binding domain superfamily/Winged helix DNA-binding domain"/>
    <property type="match status" value="1"/>
</dbReference>
<evidence type="ECO:0000256" key="5">
    <source>
        <dbReference type="ARBA" id="ARBA00022840"/>
    </source>
</evidence>
<name>W6V4Z7_ECHGR</name>
<dbReference type="PROSITE" id="PS51192">
    <property type="entry name" value="HELICASE_ATP_BIND_1"/>
    <property type="match status" value="1"/>
</dbReference>
<dbReference type="CDD" id="cd18795">
    <property type="entry name" value="SF2_C_Ski2"/>
    <property type="match status" value="1"/>
</dbReference>
<keyword evidence="3" id="KW-0378">Hydrolase</keyword>
<evidence type="ECO:0000256" key="7">
    <source>
        <dbReference type="ARBA" id="ARBA00023254"/>
    </source>
</evidence>
<dbReference type="InterPro" id="IPR011545">
    <property type="entry name" value="DEAD/DEAH_box_helicase_dom"/>
</dbReference>
<dbReference type="OMA" id="CEHFLSA"/>
<dbReference type="SMART" id="SM00487">
    <property type="entry name" value="DEXDc"/>
    <property type="match status" value="1"/>
</dbReference>
<evidence type="ECO:0000256" key="6">
    <source>
        <dbReference type="ARBA" id="ARBA00023235"/>
    </source>
</evidence>
<protein>
    <recommendedName>
        <fullName evidence="9">DNA 3'-5' helicase</fullName>
        <ecNumber evidence="9">5.6.2.4</ecNumber>
    </recommendedName>
</protein>
<dbReference type="Gene3D" id="1.10.3380.10">
    <property type="entry name" value="Sec63 N-terminal domain-like domain"/>
    <property type="match status" value="1"/>
</dbReference>
<evidence type="ECO:0000256" key="10">
    <source>
        <dbReference type="ARBA" id="ARBA00048988"/>
    </source>
</evidence>
<evidence type="ECO:0000256" key="1">
    <source>
        <dbReference type="ARBA" id="ARBA00010140"/>
    </source>
</evidence>
<accession>W6V4Z7</accession>
<dbReference type="GO" id="GO:0016787">
    <property type="term" value="F:hydrolase activity"/>
    <property type="evidence" value="ECO:0007669"/>
    <property type="project" value="UniProtKB-KW"/>
</dbReference>
<reference evidence="14 15" key="1">
    <citation type="journal article" date="2013" name="Nat. Genet.">
        <title>The genome of the hydatid tapeworm Echinococcus granulosus.</title>
        <authorList>
            <person name="Zheng H."/>
            <person name="Zhang W."/>
            <person name="Zhang L."/>
            <person name="Zhang Z."/>
            <person name="Li J."/>
            <person name="Lu G."/>
            <person name="Zhu Y."/>
            <person name="Wang Y."/>
            <person name="Huang Y."/>
            <person name="Liu J."/>
            <person name="Kang H."/>
            <person name="Chen J."/>
            <person name="Wang L."/>
            <person name="Chen A."/>
            <person name="Yu S."/>
            <person name="Gao Z."/>
            <person name="Jin L."/>
            <person name="Gu W."/>
            <person name="Wang Z."/>
            <person name="Zhao L."/>
            <person name="Shi B."/>
            <person name="Wen H."/>
            <person name="Lin R."/>
            <person name="Jones M.K."/>
            <person name="Brejova B."/>
            <person name="Vinar T."/>
            <person name="Zhao G."/>
            <person name="McManus D.P."/>
            <person name="Chen Z."/>
            <person name="Zhou Y."/>
            <person name="Wang S."/>
        </authorList>
    </citation>
    <scope>NUCLEOTIDE SEQUENCE [LARGE SCALE GENOMIC DNA]</scope>
</reference>
<dbReference type="STRING" id="6210.W6V4Z7"/>
<dbReference type="Gene3D" id="3.40.50.300">
    <property type="entry name" value="P-loop containing nucleotide triphosphate hydrolases"/>
    <property type="match status" value="2"/>
</dbReference>
<dbReference type="OrthoDB" id="5575at2759"/>
<feature type="domain" description="Helicase C-terminal" evidence="13">
    <location>
        <begin position="205"/>
        <end position="400"/>
    </location>
</feature>
<evidence type="ECO:0000256" key="11">
    <source>
        <dbReference type="SAM" id="MobiDB-lite"/>
    </source>
</evidence>
<sequence>MHCGNALQGRRLLFIDHPSLNDMQAEMATEILQSDFSYVISAPTGSGKTVIFELAICKFLPAIELATGKTRPISLYLAPLKSLCSERMTEWHDKLKTLGYTCLELTSDSPHYETEELMQHTVLIATPEKIDSLLRFQEGMKDLVARVTLLMVDEIAQWLSTPDRPCLCRSFGSQFRPVPITKIVLGYRKSPQSSLFQFDQFLTKKLLPLIRTYSQGRPTLIFSITRKTVENTAEWLARGGILCSNIRQELVDSISGGLLKECLSKGVGFHHAGVSPVDRRLVEEAFVDGCIPVLVSTSTLSMGINLPAHLVIIKNTALYVEGSTQEYTTRQMLQMIGRAGRPQFSTSATAVIMTTSAKKEYYEHWLEDAESVESSLHTCLIDHLNVEVALGRIQSMQDVNQWISGTYLAVRLVKNPLYYGSNRFQTTASMDLKRLCLDTLDKLKSIGALKVSADNQAIAPCLTGKLMCEHFLSASTMESFLCLTGSETILDLIHYVAGCAEMHEISIRSQEKSQLNRINRATGIQRLRYPTKGRITTPQMKVVTLLQAELNDFVVLEAGLHQESSKALKVFTRCAAGLRNLLWATTSSGSWDAGTLDADNPPPPATMGFACMAHVIELAKVVSYRVWADAPLASLRQLPDVGKEYANQLAEAGVVSLKDIERLGPRMLERILNRKPPFGDRVYESAVGVPKYELAAEQVATAAPDYVEFEFTVRLIRACKFDQVALIVGDDKNRVIFKTVLSILLHEYRTTLIESSGQWSHRVVVHHESEVRLLFTSLISFNFLGIDLNINFPIPWLEPCTGGTDRGLTTTLANISQALPVTVSPYIPSSPASVNLKKERKKETSKQAKPSAPLFSTPKGVCSSLKQANIRTFFKTTKSHSEQVPEGKSGKQLADISPIPNTANLPSTPALNISAISTPHTQMPPETPFAGDPPSLPPSSLIQTPSEVAPKKAKWEQDADDRISPETDKMVEEELCSFLASVEATEEERSGFIHYRQLDYTISPIFPVDMDESYDHTTCLKPTNLPEPNAYNSTTIRSPEKVVGSVQPKQSPDSFKTPKEMQLHTSLDDVCESTRRVDPPIFMVPTSITPLRRLLKTQNSLLTRTPSTVKLSKKVSFSSLLLRKSDSACCDTGYISSPQPSTSKKSQNSVNSMEAMAVKEVDKLASPVFAVQETTEEGLLKRQEMGVLKSEARPSRMLDFQLLQEGWDQLATFIFCYNILEKLDSSSAEFVAISAPRTPPHNPTDSAYPSTDVHVASADVAADDFSPNGNNEHKHSHQQRLMLHRKVISAVCTQALKTAVKLRIEGTTYLFNKILQPARPRSDLALNLTNQVNAQRCIAWSRGLVEIARLLVKLKTSEFTVTSAGDGNLK</sequence>
<dbReference type="EC" id="5.6.2.4" evidence="9"/>
<organism evidence="14 15">
    <name type="scientific">Echinococcus granulosus</name>
    <name type="common">Hydatid tapeworm</name>
    <dbReference type="NCBI Taxonomy" id="6210"/>
    <lineage>
        <taxon>Eukaryota</taxon>
        <taxon>Metazoa</taxon>
        <taxon>Spiralia</taxon>
        <taxon>Lophotrochozoa</taxon>
        <taxon>Platyhelminthes</taxon>
        <taxon>Cestoda</taxon>
        <taxon>Eucestoda</taxon>
        <taxon>Cyclophyllidea</taxon>
        <taxon>Taeniidae</taxon>
        <taxon>Echinococcus</taxon>
        <taxon>Echinococcus granulosus group</taxon>
    </lineage>
</organism>
<dbReference type="InterPro" id="IPR004179">
    <property type="entry name" value="Sec63-dom"/>
</dbReference>
<evidence type="ECO:0000313" key="14">
    <source>
        <dbReference type="EMBL" id="EUB61299.1"/>
    </source>
</evidence>
<dbReference type="Proteomes" id="UP000019149">
    <property type="component" value="Unassembled WGS sequence"/>
</dbReference>
<dbReference type="InterPro" id="IPR036388">
    <property type="entry name" value="WH-like_DNA-bd_sf"/>
</dbReference>
<feature type="region of interest" description="Disordered" evidence="11">
    <location>
        <begin position="876"/>
        <end position="907"/>
    </location>
</feature>
<dbReference type="KEGG" id="egl:EGR_03785"/>
<dbReference type="SUPFAM" id="SSF158702">
    <property type="entry name" value="Sec63 N-terminal domain-like"/>
    <property type="match status" value="1"/>
</dbReference>
<comment type="similarity">
    <text evidence="1">Belongs to the helicase family. SKI2 subfamily.</text>
</comment>
<comment type="caution">
    <text evidence="14">The sequence shown here is derived from an EMBL/GenBank/DDBJ whole genome shotgun (WGS) entry which is preliminary data.</text>
</comment>
<evidence type="ECO:0000259" key="13">
    <source>
        <dbReference type="PROSITE" id="PS51194"/>
    </source>
</evidence>
<comment type="catalytic activity">
    <reaction evidence="8">
        <text>Couples ATP hydrolysis with the unwinding of duplex DNA by translocating in the 3'-5' direction.</text>
        <dbReference type="EC" id="5.6.2.4"/>
    </reaction>
</comment>
<evidence type="ECO:0000256" key="9">
    <source>
        <dbReference type="ARBA" id="ARBA00034808"/>
    </source>
</evidence>
<dbReference type="Pfam" id="PF00270">
    <property type="entry name" value="DEAD"/>
    <property type="match status" value="1"/>
</dbReference>
<dbReference type="PROSITE" id="PS51194">
    <property type="entry name" value="HELICASE_CTER"/>
    <property type="match status" value="1"/>
</dbReference>
<dbReference type="EMBL" id="APAU02000021">
    <property type="protein sequence ID" value="EUB61299.1"/>
    <property type="molecule type" value="Genomic_DNA"/>
</dbReference>
<dbReference type="GeneID" id="36339500"/>
<feature type="region of interest" description="Disordered" evidence="11">
    <location>
        <begin position="832"/>
        <end position="853"/>
    </location>
</feature>
<dbReference type="SUPFAM" id="SSF52540">
    <property type="entry name" value="P-loop containing nucleoside triphosphate hydrolases"/>
    <property type="match status" value="2"/>
</dbReference>
<evidence type="ECO:0000256" key="8">
    <source>
        <dbReference type="ARBA" id="ARBA00034617"/>
    </source>
</evidence>
<dbReference type="FunFam" id="1.10.10.10:FF:000012">
    <property type="entry name" value="U5 small nuclear ribonucleoprotein helicase"/>
    <property type="match status" value="1"/>
</dbReference>
<evidence type="ECO:0000313" key="15">
    <source>
        <dbReference type="Proteomes" id="UP000019149"/>
    </source>
</evidence>
<keyword evidence="7" id="KW-0469">Meiosis</keyword>
<evidence type="ECO:0000259" key="12">
    <source>
        <dbReference type="PROSITE" id="PS51192"/>
    </source>
</evidence>
<dbReference type="InterPro" id="IPR057842">
    <property type="entry name" value="WH_MER3"/>
</dbReference>
<evidence type="ECO:0000256" key="2">
    <source>
        <dbReference type="ARBA" id="ARBA00022741"/>
    </source>
</evidence>
<dbReference type="GO" id="GO:0043138">
    <property type="term" value="F:3'-5' DNA helicase activity"/>
    <property type="evidence" value="ECO:0007669"/>
    <property type="project" value="UniProtKB-EC"/>
</dbReference>
<feature type="domain" description="Helicase ATP-binding" evidence="12">
    <location>
        <begin position="29"/>
        <end position="244"/>
    </location>
</feature>
<dbReference type="PANTHER" id="PTHR47835">
    <property type="entry name" value="HFM1, ATP DEPENDENT DNA HELICASE HOMOLOG"/>
    <property type="match status" value="1"/>
</dbReference>
<dbReference type="InterPro" id="IPR052247">
    <property type="entry name" value="Meiotic_Crossover_Helicase"/>
</dbReference>
<dbReference type="InterPro" id="IPR027417">
    <property type="entry name" value="P-loop_NTPase"/>
</dbReference>
<dbReference type="Pfam" id="PF23445">
    <property type="entry name" value="WHD_SNRNP200"/>
    <property type="match status" value="1"/>
</dbReference>
<dbReference type="GO" id="GO:0051321">
    <property type="term" value="P:meiotic cell cycle"/>
    <property type="evidence" value="ECO:0007669"/>
    <property type="project" value="UniProtKB-KW"/>
</dbReference>
<dbReference type="Pfam" id="PF00271">
    <property type="entry name" value="Helicase_C"/>
    <property type="match status" value="1"/>
</dbReference>
<dbReference type="GO" id="GO:0003676">
    <property type="term" value="F:nucleic acid binding"/>
    <property type="evidence" value="ECO:0007669"/>
    <property type="project" value="InterPro"/>
</dbReference>
<dbReference type="Pfam" id="PF02889">
    <property type="entry name" value="Sec63"/>
    <property type="match status" value="1"/>
</dbReference>